<name>A0ABR7RRT8_9PROT</name>
<dbReference type="EMBL" id="JACTVA010000045">
    <property type="protein sequence ID" value="MBC9209063.1"/>
    <property type="molecule type" value="Genomic_DNA"/>
</dbReference>
<evidence type="ECO:0000256" key="1">
    <source>
        <dbReference type="SAM" id="MobiDB-lite"/>
    </source>
</evidence>
<gene>
    <name evidence="2" type="ORF">IBL26_19630</name>
</gene>
<protein>
    <recommendedName>
        <fullName evidence="4">DEAD/DEAH box helicase</fullName>
    </recommendedName>
</protein>
<evidence type="ECO:0008006" key="4">
    <source>
        <dbReference type="Google" id="ProtNLM"/>
    </source>
</evidence>
<proteinExistence type="predicted"/>
<feature type="compositionally biased region" description="Basic and acidic residues" evidence="1">
    <location>
        <begin position="40"/>
        <end position="92"/>
    </location>
</feature>
<reference evidence="2 3" key="1">
    <citation type="journal article" date="2013" name="Int. J. Syst. Evol. Microbiol.">
        <title>Roseomonas aerophila sp. nov., isolated from air.</title>
        <authorList>
            <person name="Kim S.J."/>
            <person name="Weon H.Y."/>
            <person name="Ahn J.H."/>
            <person name="Hong S.B."/>
            <person name="Seok S.J."/>
            <person name="Whang K.S."/>
            <person name="Kwon S.W."/>
        </authorList>
    </citation>
    <scope>NUCLEOTIDE SEQUENCE [LARGE SCALE GENOMIC DNA]</scope>
    <source>
        <strain evidence="2 3">NBRC 108923</strain>
    </source>
</reference>
<accession>A0ABR7RRT8</accession>
<evidence type="ECO:0000313" key="3">
    <source>
        <dbReference type="Proteomes" id="UP000626026"/>
    </source>
</evidence>
<feature type="compositionally biased region" description="Basic and acidic residues" evidence="1">
    <location>
        <begin position="10"/>
        <end position="29"/>
    </location>
</feature>
<comment type="caution">
    <text evidence="2">The sequence shown here is derived from an EMBL/GenBank/DDBJ whole genome shotgun (WGS) entry which is preliminary data.</text>
</comment>
<feature type="region of interest" description="Disordered" evidence="1">
    <location>
        <begin position="1"/>
        <end position="116"/>
    </location>
</feature>
<dbReference type="Proteomes" id="UP000626026">
    <property type="component" value="Unassembled WGS sequence"/>
</dbReference>
<organism evidence="2 3">
    <name type="scientific">Teichococcus aerophilus</name>
    <dbReference type="NCBI Taxonomy" id="1224513"/>
    <lineage>
        <taxon>Bacteria</taxon>
        <taxon>Pseudomonadati</taxon>
        <taxon>Pseudomonadota</taxon>
        <taxon>Alphaproteobacteria</taxon>
        <taxon>Acetobacterales</taxon>
        <taxon>Roseomonadaceae</taxon>
        <taxon>Roseomonas</taxon>
    </lineage>
</organism>
<keyword evidence="3" id="KW-1185">Reference proteome</keyword>
<sequence>TDAATQQRPPRRDGRPNRGPRDGNRDGNRAPRPQEGQPAEARDATPRPPREGRPEFRQGDRPRGPRDGNRDDRNRGTRDDRPRGGNRDRDQRGGGNEGRTYSFDAPKPAKADPDSPFAVLAKLKLGKG</sequence>
<feature type="non-terminal residue" evidence="2">
    <location>
        <position position="1"/>
    </location>
</feature>
<evidence type="ECO:0000313" key="2">
    <source>
        <dbReference type="EMBL" id="MBC9209063.1"/>
    </source>
</evidence>